<evidence type="ECO:0000256" key="2">
    <source>
        <dbReference type="SAM" id="Phobius"/>
    </source>
</evidence>
<sequence>MSYQGRNKKQAFGIKSSKSLNDDDCQQFTTPPRIINISTKIPSKFETKQENAWIPPSKRKDVNQSSPPETVCPMSKEATSTRDWKTLLLRYMNNIAERLFDEYSAKVIEICEKLCKDDFVDAIEVICTKGIESSNKIQMTCIGLLKSIKKDPRTAKQFNDCLEVIYGKYFCRKSKRQVTLHSIKQKMSEQITTGDQYESHEVKINTFEENILIFYGNILKENLICNEFGRKIANQLIDMKQDIAIRKVCIFIEHAGKQFSKNNRQLIFAIQKYEKESQLPLRDKFKIMNLTDLVEKKWKIDLSQDDIIVTSKVPKHSSIEGAETGANKNQNPFILETISSRAPLSTASALETEPTENEIITVGGSKKPVEKHLAKKKRAIQSYKSKKMSTNSKLPRSLKVDETSCKGGPTSAITKASSVENYKEKAVIFENTSSTASLSKTSEKDWKTVLRSFLSEITSASCDRFSTKIFELVSQFGKEDLEVAIDIICSVGAKSGEDVNIFSNLLKSLRIQTSKVKNFDLEAYLGSLNKKCHAIKIGEEPKPLLNMNDSEFFGTLLKEGLISASNGKEVIEQMIKSKQDSSIARSCKFLTCAGKNFAEQNKHIITDLEILLENPNLLSNTKNHVLRLIDLALDSWMISFDLNEEEIISPDKRISQESNCNISAITSHDQVKPSPSDKLPALETEPTENEIATVGGSKKPVEKHLAKKKRANQSYKSKKMSTNSKLPRSDAVALKVDETSCKGGSTSVITKASSVENYKEKAVIFENTSSTASLSKTSEKDWKTVLRSFLSEITSASYDRFSTKIFELVSQFGKEDLEVAIDIICSVGAKSGEDVNIFSNLLKSLRIQTIKVKNFDLEAYLGSLNKKCHAIKIGEEPKPLLNMNDSEFFGTLLKEGLISASNGKEVIEQMIKSKQDSSIARSCKFLTCAGKNFAEQNKHIITDLEILLENSNLLSNTKNHVLRLIDLALDSWMISFDLNEEEIISPDKRISQESNCNISAITSHDQVKSSSNDKLSALEAELTENKIVTIGYSENPAQKVARKKIPSQSQIPSDDPFELHQGLTKTFVDTPNKISKDFEVLQEPNLVSNKSYVKKLIYGGSVLLAVGTIGLIWFIRKKAVVYFNLSVLTTLSVLGLLITSLDWFIPLVAAAIRNPENWSGIEERKVESLCENIIIAQDEAVAFINALLAIRENRPTMYYAFLSSILLTGAWVGALANNTLLAYFM</sequence>
<dbReference type="EMBL" id="JAVRJZ010000016">
    <property type="protein sequence ID" value="KAK2711926.1"/>
    <property type="molecule type" value="Genomic_DNA"/>
</dbReference>
<gene>
    <name evidence="4" type="ORF">QYM36_012897</name>
</gene>
<feature type="compositionally biased region" description="Basic residues" evidence="1">
    <location>
        <begin position="705"/>
        <end position="719"/>
    </location>
</feature>
<feature type="region of interest" description="Disordered" evidence="1">
    <location>
        <begin position="49"/>
        <end position="75"/>
    </location>
</feature>
<comment type="caution">
    <text evidence="4">The sequence shown here is derived from an EMBL/GenBank/DDBJ whole genome shotgun (WGS) entry which is preliminary data.</text>
</comment>
<dbReference type="SUPFAM" id="SSF48371">
    <property type="entry name" value="ARM repeat"/>
    <property type="match status" value="1"/>
</dbReference>
<feature type="region of interest" description="Disordered" evidence="1">
    <location>
        <begin position="1"/>
        <end position="29"/>
    </location>
</feature>
<feature type="non-terminal residue" evidence="4">
    <location>
        <position position="1225"/>
    </location>
</feature>
<feature type="region of interest" description="Disordered" evidence="1">
    <location>
        <begin position="664"/>
        <end position="729"/>
    </location>
</feature>
<reference evidence="4" key="1">
    <citation type="submission" date="2023-07" db="EMBL/GenBank/DDBJ databases">
        <title>Chromosome-level genome assembly of Artemia franciscana.</title>
        <authorList>
            <person name="Jo E."/>
        </authorList>
    </citation>
    <scope>NUCLEOTIDE SEQUENCE</scope>
    <source>
        <tissue evidence="4">Whole body</tissue>
    </source>
</reference>
<dbReference type="InterPro" id="IPR003891">
    <property type="entry name" value="Initiation_fac_eIF4g_MI"/>
</dbReference>
<feature type="transmembrane region" description="Helical" evidence="2">
    <location>
        <begin position="1197"/>
        <end position="1224"/>
    </location>
</feature>
<dbReference type="GO" id="GO:0016020">
    <property type="term" value="C:membrane"/>
    <property type="evidence" value="ECO:0007669"/>
    <property type="project" value="TreeGrafter"/>
</dbReference>
<feature type="domain" description="MI" evidence="3">
    <location>
        <begin position="441"/>
        <end position="572"/>
    </location>
</feature>
<keyword evidence="2" id="KW-1133">Transmembrane helix</keyword>
<keyword evidence="5" id="KW-1185">Reference proteome</keyword>
<dbReference type="InterPro" id="IPR016024">
    <property type="entry name" value="ARM-type_fold"/>
</dbReference>
<name>A0AA88L403_ARTSF</name>
<dbReference type="InterPro" id="IPR052114">
    <property type="entry name" value="ER_autophagy_membrane_reg"/>
</dbReference>
<evidence type="ECO:0000313" key="5">
    <source>
        <dbReference type="Proteomes" id="UP001187531"/>
    </source>
</evidence>
<keyword evidence="2" id="KW-0472">Membrane</keyword>
<feature type="transmembrane region" description="Helical" evidence="2">
    <location>
        <begin position="1122"/>
        <end position="1145"/>
    </location>
</feature>
<keyword evidence="2" id="KW-0812">Transmembrane</keyword>
<dbReference type="Gene3D" id="1.25.40.180">
    <property type="match status" value="3"/>
</dbReference>
<evidence type="ECO:0000256" key="1">
    <source>
        <dbReference type="SAM" id="MobiDB-lite"/>
    </source>
</evidence>
<organism evidence="4 5">
    <name type="scientific">Artemia franciscana</name>
    <name type="common">Brine shrimp</name>
    <name type="synonym">Artemia sanfranciscana</name>
    <dbReference type="NCBI Taxonomy" id="6661"/>
    <lineage>
        <taxon>Eukaryota</taxon>
        <taxon>Metazoa</taxon>
        <taxon>Ecdysozoa</taxon>
        <taxon>Arthropoda</taxon>
        <taxon>Crustacea</taxon>
        <taxon>Branchiopoda</taxon>
        <taxon>Anostraca</taxon>
        <taxon>Artemiidae</taxon>
        <taxon>Artemia</taxon>
    </lineage>
</organism>
<dbReference type="PROSITE" id="PS51366">
    <property type="entry name" value="MI"/>
    <property type="match status" value="1"/>
</dbReference>
<proteinExistence type="predicted"/>
<feature type="transmembrane region" description="Helical" evidence="2">
    <location>
        <begin position="1096"/>
        <end position="1115"/>
    </location>
</feature>
<evidence type="ECO:0000313" key="4">
    <source>
        <dbReference type="EMBL" id="KAK2711926.1"/>
    </source>
</evidence>
<protein>
    <recommendedName>
        <fullName evidence="3">MI domain-containing protein</fullName>
    </recommendedName>
</protein>
<dbReference type="Proteomes" id="UP001187531">
    <property type="component" value="Unassembled WGS sequence"/>
</dbReference>
<dbReference type="PANTHER" id="PTHR20952:SF0">
    <property type="entry name" value="ADP-RIBOSYLATION FACTOR-LIKE PROTEIN 6-INTERACTING PROTEIN 1"/>
    <property type="match status" value="1"/>
</dbReference>
<dbReference type="AlphaFoldDB" id="A0AA88L403"/>
<dbReference type="PANTHER" id="PTHR20952">
    <property type="entry name" value="ADP-RIBOSYLATION-LIKE FACTOR 6-INTERACTING PROTEIN"/>
    <property type="match status" value="1"/>
</dbReference>
<evidence type="ECO:0000259" key="3">
    <source>
        <dbReference type="PROSITE" id="PS51366"/>
    </source>
</evidence>
<accession>A0AA88L403</accession>